<accession>A0A0C9WXT5</accession>
<evidence type="ECO:0000256" key="1">
    <source>
        <dbReference type="SAM" id="Phobius"/>
    </source>
</evidence>
<dbReference type="AlphaFoldDB" id="A0A0C9WXT5"/>
<keyword evidence="1" id="KW-0812">Transmembrane</keyword>
<keyword evidence="3" id="KW-1185">Reference proteome</keyword>
<gene>
    <name evidence="2" type="ORF">K443DRAFT_381330</name>
</gene>
<organism evidence="2 3">
    <name type="scientific">Laccaria amethystina LaAM-08-1</name>
    <dbReference type="NCBI Taxonomy" id="1095629"/>
    <lineage>
        <taxon>Eukaryota</taxon>
        <taxon>Fungi</taxon>
        <taxon>Dikarya</taxon>
        <taxon>Basidiomycota</taxon>
        <taxon>Agaricomycotina</taxon>
        <taxon>Agaricomycetes</taxon>
        <taxon>Agaricomycetidae</taxon>
        <taxon>Agaricales</taxon>
        <taxon>Agaricineae</taxon>
        <taxon>Hydnangiaceae</taxon>
        <taxon>Laccaria</taxon>
    </lineage>
</organism>
<reference evidence="3" key="2">
    <citation type="submission" date="2015-01" db="EMBL/GenBank/DDBJ databases">
        <title>Evolutionary Origins and Diversification of the Mycorrhizal Mutualists.</title>
        <authorList>
            <consortium name="DOE Joint Genome Institute"/>
            <consortium name="Mycorrhizal Genomics Consortium"/>
            <person name="Kohler A."/>
            <person name="Kuo A."/>
            <person name="Nagy L.G."/>
            <person name="Floudas D."/>
            <person name="Copeland A."/>
            <person name="Barry K.W."/>
            <person name="Cichocki N."/>
            <person name="Veneault-Fourrey C."/>
            <person name="LaButti K."/>
            <person name="Lindquist E.A."/>
            <person name="Lipzen A."/>
            <person name="Lundell T."/>
            <person name="Morin E."/>
            <person name="Murat C."/>
            <person name="Riley R."/>
            <person name="Ohm R."/>
            <person name="Sun H."/>
            <person name="Tunlid A."/>
            <person name="Henrissat B."/>
            <person name="Grigoriev I.V."/>
            <person name="Hibbett D.S."/>
            <person name="Martin F."/>
        </authorList>
    </citation>
    <scope>NUCLEOTIDE SEQUENCE [LARGE SCALE GENOMIC DNA]</scope>
    <source>
        <strain evidence="3">LaAM-08-1</strain>
    </source>
</reference>
<keyword evidence="1" id="KW-0472">Membrane</keyword>
<evidence type="ECO:0000313" key="2">
    <source>
        <dbReference type="EMBL" id="KIJ93738.1"/>
    </source>
</evidence>
<proteinExistence type="predicted"/>
<name>A0A0C9WXT5_9AGAR</name>
<dbReference type="EMBL" id="KN838828">
    <property type="protein sequence ID" value="KIJ93738.1"/>
    <property type="molecule type" value="Genomic_DNA"/>
</dbReference>
<dbReference type="HOGENOM" id="CLU_2794331_0_0_1"/>
<feature type="transmembrane region" description="Helical" evidence="1">
    <location>
        <begin position="32"/>
        <end position="50"/>
    </location>
</feature>
<dbReference type="Proteomes" id="UP000054477">
    <property type="component" value="Unassembled WGS sequence"/>
</dbReference>
<reference evidence="2 3" key="1">
    <citation type="submission" date="2014-04" db="EMBL/GenBank/DDBJ databases">
        <authorList>
            <consortium name="DOE Joint Genome Institute"/>
            <person name="Kuo A."/>
            <person name="Kohler A."/>
            <person name="Nagy L.G."/>
            <person name="Floudas D."/>
            <person name="Copeland A."/>
            <person name="Barry K.W."/>
            <person name="Cichocki N."/>
            <person name="Veneault-Fourrey C."/>
            <person name="LaButti K."/>
            <person name="Lindquist E.A."/>
            <person name="Lipzen A."/>
            <person name="Lundell T."/>
            <person name="Morin E."/>
            <person name="Murat C."/>
            <person name="Sun H."/>
            <person name="Tunlid A."/>
            <person name="Henrissat B."/>
            <person name="Grigoriev I.V."/>
            <person name="Hibbett D.S."/>
            <person name="Martin F."/>
            <person name="Nordberg H.P."/>
            <person name="Cantor M.N."/>
            <person name="Hua S.X."/>
        </authorList>
    </citation>
    <scope>NUCLEOTIDE SEQUENCE [LARGE SCALE GENOMIC DNA]</scope>
    <source>
        <strain evidence="2 3">LaAM-08-1</strain>
    </source>
</reference>
<evidence type="ECO:0000313" key="3">
    <source>
        <dbReference type="Proteomes" id="UP000054477"/>
    </source>
</evidence>
<keyword evidence="1" id="KW-1133">Transmembrane helix</keyword>
<protein>
    <submittedName>
        <fullName evidence="2">Uncharacterized protein</fullName>
    </submittedName>
</protein>
<sequence>MAKAKTLVTHDLGVATHQQLFYLDFTTLPPCTFWLCLAILLPSYVIVGPYTHQMNHLCLMVICRIWSF</sequence>